<name>A0A125W6P1_ENTFL</name>
<evidence type="ECO:0000313" key="2">
    <source>
        <dbReference type="Proteomes" id="UP000004846"/>
    </source>
</evidence>
<dbReference type="AlphaFoldDB" id="A0A125W6P1"/>
<dbReference type="RefSeq" id="WP_002402159.1">
    <property type="nucleotide sequence ID" value="NZ_GL454441.1"/>
</dbReference>
<proteinExistence type="predicted"/>
<dbReference type="HOGENOM" id="CLU_133153_1_0_9"/>
<dbReference type="EMBL" id="AEBR01000040">
    <property type="protein sequence ID" value="EFM82964.1"/>
    <property type="molecule type" value="Genomic_DNA"/>
</dbReference>
<organism evidence="1 2">
    <name type="scientific">Enterococcus faecalis TX4248</name>
    <dbReference type="NCBI Taxonomy" id="749495"/>
    <lineage>
        <taxon>Bacteria</taxon>
        <taxon>Bacillati</taxon>
        <taxon>Bacillota</taxon>
        <taxon>Bacilli</taxon>
        <taxon>Lactobacillales</taxon>
        <taxon>Enterococcaceae</taxon>
        <taxon>Enterococcus</taxon>
    </lineage>
</organism>
<accession>A0A125W6P1</accession>
<gene>
    <name evidence="1" type="ORF">HMPREF9498_01434</name>
</gene>
<evidence type="ECO:0000313" key="1">
    <source>
        <dbReference type="EMBL" id="EFM82964.1"/>
    </source>
</evidence>
<protein>
    <submittedName>
        <fullName evidence="1">Uncharacterized protein</fullName>
    </submittedName>
</protein>
<comment type="caution">
    <text evidence="1">The sequence shown here is derived from an EMBL/GenBank/DDBJ whole genome shotgun (WGS) entry which is preliminary data.</text>
</comment>
<dbReference type="Proteomes" id="UP000004846">
    <property type="component" value="Unassembled WGS sequence"/>
</dbReference>
<dbReference type="Gene3D" id="2.40.450.10">
    <property type="entry name" value="PUA domain-like domain"/>
    <property type="match status" value="1"/>
</dbReference>
<sequence>MNYDENKGPQQTLFVVPGSGKDVRLFFNSDKTKLEKIRLSVNKLVEIVSNGVLDVEAFLHINSIGLITRTKYKTLVKVQPPFSTIDKDIVDVKINVAETSEIFHKSSKDILSRQYIDYYVDSGQQISHHDLYNLSVKNQFVVDEIKRRKKNDSTSTIARNKK</sequence>
<reference evidence="1 2" key="1">
    <citation type="submission" date="2010-07" db="EMBL/GenBank/DDBJ databases">
        <authorList>
            <person name="Sid Ahmed O."/>
        </authorList>
    </citation>
    <scope>NUCLEOTIDE SEQUENCE [LARGE SCALE GENOMIC DNA]</scope>
    <source>
        <strain evidence="1 2">TX4248</strain>
    </source>
</reference>
<dbReference type="InterPro" id="IPR038201">
    <property type="entry name" value="PrgU-like_sf"/>
</dbReference>